<dbReference type="OrthoDB" id="9795789at2"/>
<dbReference type="Proteomes" id="UP000070659">
    <property type="component" value="Unassembled WGS sequence"/>
</dbReference>
<evidence type="ECO:0000313" key="11">
    <source>
        <dbReference type="Proteomes" id="UP000070188"/>
    </source>
</evidence>
<comment type="similarity">
    <text evidence="1 6">Belongs to the carbohydrate kinase PfkB family.</text>
</comment>
<dbReference type="STRING" id="1469144.LI90_3901"/>
<evidence type="ECO:0000256" key="5">
    <source>
        <dbReference type="ARBA" id="ARBA00022840"/>
    </source>
</evidence>
<dbReference type="SUPFAM" id="SSF53613">
    <property type="entry name" value="Ribokinase-like"/>
    <property type="match status" value="1"/>
</dbReference>
<dbReference type="CDD" id="cd01167">
    <property type="entry name" value="bac_FRK"/>
    <property type="match status" value="1"/>
</dbReference>
<dbReference type="Gene3D" id="3.40.1190.20">
    <property type="match status" value="1"/>
</dbReference>
<dbReference type="PATRIC" id="fig|1469144.10.peg.4182"/>
<evidence type="ECO:0000256" key="4">
    <source>
        <dbReference type="ARBA" id="ARBA00022777"/>
    </source>
</evidence>
<reference evidence="9 12" key="1">
    <citation type="submission" date="2015-02" db="EMBL/GenBank/DDBJ databases">
        <title>Physiological reanalysis, assessment of diazotrophy, and genome sequences of multiple isolates of Streptomyces thermoautotrophicus.</title>
        <authorList>
            <person name="MacKellar D.C."/>
            <person name="Lieber L."/>
            <person name="Norman J."/>
            <person name="Bolger A."/>
            <person name="Tobin C."/>
            <person name="Murray J.W."/>
            <person name="Prell J."/>
        </authorList>
    </citation>
    <scope>NUCLEOTIDE SEQUENCE [LARGE SCALE GENOMIC DNA]</scope>
    <source>
        <strain evidence="9 12">UBT1</strain>
    </source>
</reference>
<reference evidence="11" key="3">
    <citation type="submission" date="2015-04" db="EMBL/GenBank/DDBJ databases">
        <title>Physiological reanalysis, assessment of diazotrophy, and genome sequences of multiple isolates of Streptomyces thermoautotrophicus.</title>
        <authorList>
            <person name="MacKellar D.C."/>
            <person name="Lieber L."/>
            <person name="Norman J."/>
            <person name="Bolger A."/>
            <person name="Tobin C."/>
            <person name="Murray J.W."/>
            <person name="Chang R."/>
            <person name="Ford T."/>
            <person name="Nguyen P.Q."/>
            <person name="Woodward J."/>
            <person name="Permingeat H."/>
            <person name="Joshi N.S."/>
            <person name="Silver P.A."/>
            <person name="Usadel B."/>
            <person name="Rutherford A.W."/>
            <person name="Friesen M."/>
            <person name="Prell J."/>
        </authorList>
    </citation>
    <scope>NUCLEOTIDE SEQUENCE [LARGE SCALE GENOMIC DNA]</scope>
    <source>
        <strain evidence="11">H1</strain>
    </source>
</reference>
<dbReference type="GO" id="GO:0005524">
    <property type="term" value="F:ATP binding"/>
    <property type="evidence" value="ECO:0007669"/>
    <property type="project" value="UniProtKB-KW"/>
</dbReference>
<dbReference type="PANTHER" id="PTHR43085:SF1">
    <property type="entry name" value="PSEUDOURIDINE KINASE-RELATED"/>
    <property type="match status" value="1"/>
</dbReference>
<proteinExistence type="inferred from homology"/>
<evidence type="ECO:0000256" key="7">
    <source>
        <dbReference type="SAM" id="MobiDB-lite"/>
    </source>
</evidence>
<dbReference type="InterPro" id="IPR002139">
    <property type="entry name" value="Ribo/fructo_kinase"/>
</dbReference>
<dbReference type="EMBL" id="JYIJ01000019">
    <property type="protein sequence ID" value="KWW98132.1"/>
    <property type="molecule type" value="Genomic_DNA"/>
</dbReference>
<evidence type="ECO:0000256" key="6">
    <source>
        <dbReference type="RuleBase" id="RU003704"/>
    </source>
</evidence>
<dbReference type="EMBL" id="LAXD01000001">
    <property type="protein sequence ID" value="KWX02854.1"/>
    <property type="molecule type" value="Genomic_DNA"/>
</dbReference>
<dbReference type="InterPro" id="IPR002173">
    <property type="entry name" value="Carboh/pur_kinase_PfkB_CS"/>
</dbReference>
<keyword evidence="4 6" id="KW-0418">Kinase</keyword>
<dbReference type="AlphaFoldDB" id="A0A132MYF6"/>
<dbReference type="Proteomes" id="UP000070188">
    <property type="component" value="Unassembled WGS sequence"/>
</dbReference>
<dbReference type="Pfam" id="PF00294">
    <property type="entry name" value="PfkB"/>
    <property type="match status" value="1"/>
</dbReference>
<dbReference type="PRINTS" id="PR00990">
    <property type="entry name" value="RIBOKINASE"/>
</dbReference>
<dbReference type="PROSITE" id="PS00583">
    <property type="entry name" value="PFKB_KINASES_1"/>
    <property type="match status" value="1"/>
</dbReference>
<dbReference type="RefSeq" id="WP_066890118.1">
    <property type="nucleotide sequence ID" value="NZ_JYIJ01000019.1"/>
</dbReference>
<feature type="domain" description="Carbohydrate kinase PfkB" evidence="8">
    <location>
        <begin position="4"/>
        <end position="291"/>
    </location>
</feature>
<dbReference type="PANTHER" id="PTHR43085">
    <property type="entry name" value="HEXOKINASE FAMILY MEMBER"/>
    <property type="match status" value="1"/>
</dbReference>
<evidence type="ECO:0000313" key="12">
    <source>
        <dbReference type="Proteomes" id="UP000070659"/>
    </source>
</evidence>
<evidence type="ECO:0000256" key="2">
    <source>
        <dbReference type="ARBA" id="ARBA00022679"/>
    </source>
</evidence>
<keyword evidence="2 6" id="KW-0808">Transferase</keyword>
<accession>A0A132MYF6</accession>
<feature type="compositionally biased region" description="Basic and acidic residues" evidence="7">
    <location>
        <begin position="298"/>
        <end position="315"/>
    </location>
</feature>
<dbReference type="GO" id="GO:0008865">
    <property type="term" value="F:fructokinase activity"/>
    <property type="evidence" value="ECO:0007669"/>
    <property type="project" value="UniProtKB-EC"/>
</dbReference>
<evidence type="ECO:0000259" key="8">
    <source>
        <dbReference type="Pfam" id="PF00294"/>
    </source>
</evidence>
<evidence type="ECO:0000256" key="1">
    <source>
        <dbReference type="ARBA" id="ARBA00010688"/>
    </source>
</evidence>
<dbReference type="InterPro" id="IPR011611">
    <property type="entry name" value="PfkB_dom"/>
</dbReference>
<reference evidence="10" key="2">
    <citation type="submission" date="2015-04" db="EMBL/GenBank/DDBJ databases">
        <title>Physiological reanalysis, assessment of diazotrophy, and genome sequences of multiple isolates of Streptomyces thermoautotrophicus.</title>
        <authorList>
            <person name="MacKellar D.C."/>
            <person name="Lieber L."/>
            <person name="Norman J."/>
            <person name="Bolger A."/>
            <person name="Tobin C."/>
            <person name="Murray J.W."/>
            <person name="Woodward J."/>
            <person name="Friesen M."/>
            <person name="Prell J."/>
        </authorList>
    </citation>
    <scope>NUCLEOTIDE SEQUENCE [LARGE SCALE GENOMIC DNA]</scope>
    <source>
        <strain evidence="10">H1</strain>
    </source>
</reference>
<keyword evidence="5" id="KW-0067">ATP-binding</keyword>
<protein>
    <submittedName>
        <fullName evidence="10">Fructokinase</fullName>
        <ecNumber evidence="10">2.7.1.4</ecNumber>
    </submittedName>
</protein>
<evidence type="ECO:0000313" key="9">
    <source>
        <dbReference type="EMBL" id="KWW98132.1"/>
    </source>
</evidence>
<dbReference type="PROSITE" id="PS00584">
    <property type="entry name" value="PFKB_KINASES_2"/>
    <property type="match status" value="1"/>
</dbReference>
<feature type="region of interest" description="Disordered" evidence="7">
    <location>
        <begin position="286"/>
        <end position="315"/>
    </location>
</feature>
<evidence type="ECO:0000256" key="3">
    <source>
        <dbReference type="ARBA" id="ARBA00022741"/>
    </source>
</evidence>
<keyword evidence="3" id="KW-0547">Nucleotide-binding</keyword>
<organism evidence="10 11">
    <name type="scientific">Carbonactinospora thermoautotrophica</name>
    <dbReference type="NCBI Taxonomy" id="1469144"/>
    <lineage>
        <taxon>Bacteria</taxon>
        <taxon>Bacillati</taxon>
        <taxon>Actinomycetota</taxon>
        <taxon>Actinomycetes</taxon>
        <taxon>Kitasatosporales</taxon>
        <taxon>Carbonactinosporaceae</taxon>
        <taxon>Carbonactinospora</taxon>
    </lineage>
</organism>
<evidence type="ECO:0000313" key="10">
    <source>
        <dbReference type="EMBL" id="KWX02854.1"/>
    </source>
</evidence>
<gene>
    <name evidence="10" type="ORF">LI90_3901</name>
    <name evidence="9" type="ORF">TH66_23045</name>
</gene>
<sequence length="315" mass="33104">MMTVVGESLVDLVGEAGSEVYRARPGGSPANVAVGLARLGVEVTFVTELGADPPGTLLRRHLEGAGVRLTGCLDRPSSGLAVASLDEAGVAHYTFAISWRLAGVRLDELPEVLHVGSFAATLEPGAANVAELVEQARPHATISYDPNIRPALIGSRAQQRPRVERLVARADVVKASVDDLAWLYPGEPYDQVAARWLESGPALVVVTLGERGVHARSRRSVLDLPALPVRVVDTVGAGDAFMSGLLAALREAGLLGRNRRAALAEADPEPALRTALLAAALTCERPGADPPTRAELAAARDRLPVTGTRETRLGD</sequence>
<dbReference type="InterPro" id="IPR029056">
    <property type="entry name" value="Ribokinase-like"/>
</dbReference>
<dbReference type="GO" id="GO:0006000">
    <property type="term" value="P:fructose metabolic process"/>
    <property type="evidence" value="ECO:0007669"/>
    <property type="project" value="UniProtKB-ARBA"/>
</dbReference>
<comment type="caution">
    <text evidence="10">The sequence shown here is derived from an EMBL/GenBank/DDBJ whole genome shotgun (WGS) entry which is preliminary data.</text>
</comment>
<name>A0A132MYF6_9ACTN</name>
<dbReference type="EC" id="2.7.1.4" evidence="10"/>
<dbReference type="InterPro" id="IPR050306">
    <property type="entry name" value="PfkB_Carbo_kinase"/>
</dbReference>
<keyword evidence="11" id="KW-1185">Reference proteome</keyword>